<comment type="caution">
    <text evidence="1">Lacks conserved residue(s) required for the propagation of feature annotation.</text>
</comment>
<sequence length="246" mass="28160">MLLYFRKNTFWFLKGIFVLLWIANICDSQDCFEQQYANYEADLGSVHTIQRISIIAPLTAFYLSFRISDDHESHLYKENGQRQVIYSSLSSNNLEWHQLNLLAKAVRIVPILDGAQGVSPVIILTACKYSSRPLYFDAEPFSVDTYKAGLVSMYENELLITFRTFENGIFFFSLADQGDMLIVQLVRGRVEAIFDFGSLSRSTITGGRALNDGEWHELKWVHQFDSVHLYVDGILVNSTIPSGLYR</sequence>
<dbReference type="Proteomes" id="UP000887540">
    <property type="component" value="Unplaced"/>
</dbReference>
<keyword evidence="4" id="KW-1185">Reference proteome</keyword>
<dbReference type="CDD" id="cd00110">
    <property type="entry name" value="LamG"/>
    <property type="match status" value="1"/>
</dbReference>
<organism evidence="4 5">
    <name type="scientific">Acrobeloides nanus</name>
    <dbReference type="NCBI Taxonomy" id="290746"/>
    <lineage>
        <taxon>Eukaryota</taxon>
        <taxon>Metazoa</taxon>
        <taxon>Ecdysozoa</taxon>
        <taxon>Nematoda</taxon>
        <taxon>Chromadorea</taxon>
        <taxon>Rhabditida</taxon>
        <taxon>Tylenchina</taxon>
        <taxon>Cephalobomorpha</taxon>
        <taxon>Cephaloboidea</taxon>
        <taxon>Cephalobidae</taxon>
        <taxon>Acrobeloides</taxon>
    </lineage>
</organism>
<dbReference type="Pfam" id="PF02210">
    <property type="entry name" value="Laminin_G_2"/>
    <property type="match status" value="1"/>
</dbReference>
<evidence type="ECO:0000259" key="3">
    <source>
        <dbReference type="PROSITE" id="PS50025"/>
    </source>
</evidence>
<dbReference type="WBParaSite" id="ACRNAN_scaffold5376.g13112.t1">
    <property type="protein sequence ID" value="ACRNAN_scaffold5376.g13112.t1"/>
    <property type="gene ID" value="ACRNAN_scaffold5376.g13112"/>
</dbReference>
<feature type="domain" description="Laminin G" evidence="3">
    <location>
        <begin position="133"/>
        <end position="246"/>
    </location>
</feature>
<accession>A0A914E303</accession>
<name>A0A914E303_9BILA</name>
<dbReference type="InterPro" id="IPR013320">
    <property type="entry name" value="ConA-like_dom_sf"/>
</dbReference>
<dbReference type="PROSITE" id="PS50025">
    <property type="entry name" value="LAM_G_DOMAIN"/>
    <property type="match status" value="1"/>
</dbReference>
<evidence type="ECO:0000313" key="5">
    <source>
        <dbReference type="WBParaSite" id="ACRNAN_scaffold5376.g13112.t1"/>
    </source>
</evidence>
<evidence type="ECO:0000256" key="2">
    <source>
        <dbReference type="SAM" id="SignalP"/>
    </source>
</evidence>
<reference evidence="5" key="1">
    <citation type="submission" date="2022-11" db="UniProtKB">
        <authorList>
            <consortium name="WormBaseParasite"/>
        </authorList>
    </citation>
    <scope>IDENTIFICATION</scope>
</reference>
<dbReference type="Gene3D" id="2.60.120.200">
    <property type="match status" value="1"/>
</dbReference>
<evidence type="ECO:0000313" key="4">
    <source>
        <dbReference type="Proteomes" id="UP000887540"/>
    </source>
</evidence>
<dbReference type="InterPro" id="IPR001791">
    <property type="entry name" value="Laminin_G"/>
</dbReference>
<feature type="signal peptide" evidence="2">
    <location>
        <begin position="1"/>
        <end position="28"/>
    </location>
</feature>
<proteinExistence type="predicted"/>
<keyword evidence="2" id="KW-0732">Signal</keyword>
<dbReference type="SUPFAM" id="SSF49899">
    <property type="entry name" value="Concanavalin A-like lectins/glucanases"/>
    <property type="match status" value="1"/>
</dbReference>
<protein>
    <submittedName>
        <fullName evidence="5">Laminin G domain-containing protein</fullName>
    </submittedName>
</protein>
<feature type="chain" id="PRO_5037483830" evidence="2">
    <location>
        <begin position="29"/>
        <end position="246"/>
    </location>
</feature>
<evidence type="ECO:0000256" key="1">
    <source>
        <dbReference type="PROSITE-ProRule" id="PRU00122"/>
    </source>
</evidence>
<dbReference type="AlphaFoldDB" id="A0A914E303"/>